<organism evidence="1 2">
    <name type="scientific">Panagrolaimus sp. ES5</name>
    <dbReference type="NCBI Taxonomy" id="591445"/>
    <lineage>
        <taxon>Eukaryota</taxon>
        <taxon>Metazoa</taxon>
        <taxon>Ecdysozoa</taxon>
        <taxon>Nematoda</taxon>
        <taxon>Chromadorea</taxon>
        <taxon>Rhabditida</taxon>
        <taxon>Tylenchina</taxon>
        <taxon>Panagrolaimomorpha</taxon>
        <taxon>Panagrolaimoidea</taxon>
        <taxon>Panagrolaimidae</taxon>
        <taxon>Panagrolaimus</taxon>
    </lineage>
</organism>
<evidence type="ECO:0000313" key="2">
    <source>
        <dbReference type="WBParaSite" id="ES5_v2.g15501.t1"/>
    </source>
</evidence>
<dbReference type="Proteomes" id="UP000887579">
    <property type="component" value="Unplaced"/>
</dbReference>
<accession>A0AC34FDW1</accession>
<dbReference type="WBParaSite" id="ES5_v2.g15501.t1">
    <property type="protein sequence ID" value="ES5_v2.g15501.t1"/>
    <property type="gene ID" value="ES5_v2.g15501"/>
</dbReference>
<reference evidence="2" key="1">
    <citation type="submission" date="2022-11" db="UniProtKB">
        <authorList>
            <consortium name="WormBaseParasite"/>
        </authorList>
    </citation>
    <scope>IDENTIFICATION</scope>
</reference>
<evidence type="ECO:0000313" key="1">
    <source>
        <dbReference type="Proteomes" id="UP000887579"/>
    </source>
</evidence>
<protein>
    <submittedName>
        <fullName evidence="2">Zinc transporter 1</fullName>
    </submittedName>
</protein>
<proteinExistence type="predicted"/>
<sequence>MLLIELFCGFYTKSVTIIADSFHMISDILALIIALISLKISRRKANSKHTFGWVRAEVLGALVNGVFLLALCLSIFLESIERIYDTQQIEKPWIVLTVGIAGLLVNCMGLFLFHGHSKSTEKADERNCDEDNAVVCHTYQSRVFSVVHDQTSIDETENDTNGNPKTSTKTSITTPEKSSNLNMKGVFLHVLSDTLGSCVVIVSATFCWIFPDVTFVKYYLDPIMSIVMVGIIVAGTFPLVLETAMVLLQTTPKFIDSEELKTQLLQVKGVTAVHEFHIWRLVGECIIATVHIHFGNLNDFLQAADVITKYFHQSGIHSVTIQPEFDEGNENNTLECATACDIPQCETRSGLLCCEGDSNLNVINLNKSV</sequence>
<name>A0AC34FDW1_9BILA</name>